<keyword evidence="2" id="KW-0812">Transmembrane</keyword>
<protein>
    <submittedName>
        <fullName evidence="3">Uncharacterized protein</fullName>
    </submittedName>
</protein>
<dbReference type="AlphaFoldDB" id="A0AAW0Z788"/>
<feature type="transmembrane region" description="Helical" evidence="2">
    <location>
        <begin position="165"/>
        <end position="187"/>
    </location>
</feature>
<dbReference type="PANTHER" id="PTHR13929">
    <property type="entry name" value="1,4-DIHYDROXY-2-NAPHTHOATE OCTAPRENYLTRANSFERASE"/>
    <property type="match status" value="1"/>
</dbReference>
<accession>A0AAW0Z788</accession>
<dbReference type="EMBL" id="JBCAWK010000001">
    <property type="protein sequence ID" value="KAK8870108.1"/>
    <property type="molecule type" value="Genomic_DNA"/>
</dbReference>
<dbReference type="InterPro" id="IPR026046">
    <property type="entry name" value="UBIAD1"/>
</dbReference>
<feature type="transmembrane region" description="Helical" evidence="2">
    <location>
        <begin position="386"/>
        <end position="413"/>
    </location>
</feature>
<evidence type="ECO:0000313" key="4">
    <source>
        <dbReference type="Proteomes" id="UP001388673"/>
    </source>
</evidence>
<dbReference type="Proteomes" id="UP001388673">
    <property type="component" value="Unassembled WGS sequence"/>
</dbReference>
<organism evidence="3 4">
    <name type="scientific">Kwoniella newhampshirensis</name>
    <dbReference type="NCBI Taxonomy" id="1651941"/>
    <lineage>
        <taxon>Eukaryota</taxon>
        <taxon>Fungi</taxon>
        <taxon>Dikarya</taxon>
        <taxon>Basidiomycota</taxon>
        <taxon>Agaricomycotina</taxon>
        <taxon>Tremellomycetes</taxon>
        <taxon>Tremellales</taxon>
        <taxon>Cryptococcaceae</taxon>
        <taxon>Kwoniella</taxon>
    </lineage>
</organism>
<feature type="transmembrane region" description="Helical" evidence="2">
    <location>
        <begin position="240"/>
        <end position="261"/>
    </location>
</feature>
<comment type="caution">
    <text evidence="3">The sequence shown here is derived from an EMBL/GenBank/DDBJ whole genome shotgun (WGS) entry which is preliminary data.</text>
</comment>
<sequence>MRKDRLSVDSTLTGEAYDPQHLDVWQQLQALVALGRIPLASEVPLWTLLGCLVSSQIFPLSSIMIPTTPSSPFQHLDWWATIQCVLITWGTNISINYANEYFDWDLDRPGQVTAIRKDIKKKKEIEDEQDGHGSEEKTAEVVQEINEKIMSSSCRIIHDGTFPPYAALVCAMFFQFALVILILVSRITTANQSYDPTSSGSLHSSPFRGLALQVGIFSTILSQSYIGPPLRLHYHGFGEVVSSLFIAPVSMLFGILGHYTASTGRSIPFSDLFASTSASSTSGFHLDSQMWFMLFGLYAYEQARIFIMHIPDIEADKRGNKNTLTVRIGQLATSKLYVCFNALSILCFSIVGRQLIIGGGMLSRLSGIAPDYGSLGSPVAKAISRAWLTGLITTALFALPIMVIVSVSLFHAITPLKTTGGVPTLPVTELAKIVSLQTLITPLFLSATVAAAARIGWGVAREEGMF</sequence>
<dbReference type="GO" id="GO:0042371">
    <property type="term" value="P:vitamin K biosynthetic process"/>
    <property type="evidence" value="ECO:0007669"/>
    <property type="project" value="TreeGrafter"/>
</dbReference>
<evidence type="ECO:0000256" key="1">
    <source>
        <dbReference type="ARBA" id="ARBA00022679"/>
    </source>
</evidence>
<keyword evidence="1" id="KW-0808">Transferase</keyword>
<dbReference type="GeneID" id="92177938"/>
<dbReference type="KEGG" id="kne:92177938"/>
<gene>
    <name evidence="3" type="ORF">IAR55_000678</name>
</gene>
<dbReference type="PANTHER" id="PTHR13929:SF0">
    <property type="entry name" value="UBIA PRENYLTRANSFERASE DOMAIN-CONTAINING PROTEIN 1"/>
    <property type="match status" value="1"/>
</dbReference>
<keyword evidence="4" id="KW-1185">Reference proteome</keyword>
<keyword evidence="2" id="KW-1133">Transmembrane helix</keyword>
<evidence type="ECO:0000313" key="3">
    <source>
        <dbReference type="EMBL" id="KAK8870108.1"/>
    </source>
</evidence>
<feature type="transmembrane region" description="Helical" evidence="2">
    <location>
        <begin position="433"/>
        <end position="457"/>
    </location>
</feature>
<name>A0AAW0Z788_9TREE</name>
<keyword evidence="2" id="KW-0472">Membrane</keyword>
<dbReference type="RefSeq" id="XP_066806354.1">
    <property type="nucleotide sequence ID" value="XM_066943812.1"/>
</dbReference>
<proteinExistence type="predicted"/>
<dbReference type="GO" id="GO:0009234">
    <property type="term" value="P:menaquinone biosynthetic process"/>
    <property type="evidence" value="ECO:0007669"/>
    <property type="project" value="TreeGrafter"/>
</dbReference>
<dbReference type="GO" id="GO:0004659">
    <property type="term" value="F:prenyltransferase activity"/>
    <property type="evidence" value="ECO:0007669"/>
    <property type="project" value="InterPro"/>
</dbReference>
<reference evidence="3 4" key="1">
    <citation type="journal article" date="2024" name="bioRxiv">
        <title>Comparative genomics of Cryptococcus and Kwoniella reveals pathogenesis evolution and contrasting karyotype dynamics via intercentromeric recombination or chromosome fusion.</title>
        <authorList>
            <person name="Coelho M.A."/>
            <person name="David-Palma M."/>
            <person name="Shea T."/>
            <person name="Bowers K."/>
            <person name="McGinley-Smith S."/>
            <person name="Mohammad A.W."/>
            <person name="Gnirke A."/>
            <person name="Yurkov A.M."/>
            <person name="Nowrousian M."/>
            <person name="Sun S."/>
            <person name="Cuomo C.A."/>
            <person name="Heitman J."/>
        </authorList>
    </citation>
    <scope>NUCLEOTIDE SEQUENCE [LARGE SCALE GENOMIC DNA]</scope>
    <source>
        <strain evidence="3 4">CBS 13917</strain>
    </source>
</reference>
<evidence type="ECO:0000256" key="2">
    <source>
        <dbReference type="SAM" id="Phobius"/>
    </source>
</evidence>